<evidence type="ECO:0000313" key="10">
    <source>
        <dbReference type="RefSeq" id="XP_017775849.1"/>
    </source>
</evidence>
<keyword evidence="4 8" id="KW-1133">Transmembrane helix</keyword>
<dbReference type="Pfam" id="PF10204">
    <property type="entry name" value="DuoxA"/>
    <property type="match status" value="1"/>
</dbReference>
<feature type="region of interest" description="Disordered" evidence="7">
    <location>
        <begin position="413"/>
        <end position="435"/>
    </location>
</feature>
<protein>
    <submittedName>
        <fullName evidence="10">Dual oxidase maturation factor 1 isoform X1</fullName>
    </submittedName>
</protein>
<accession>A0ABM1MMP9</accession>
<reference evidence="10" key="1">
    <citation type="submission" date="2025-08" db="UniProtKB">
        <authorList>
            <consortium name="RefSeq"/>
        </authorList>
    </citation>
    <scope>IDENTIFICATION</scope>
    <source>
        <tissue evidence="10">Whole Larva</tissue>
    </source>
</reference>
<evidence type="ECO:0000256" key="4">
    <source>
        <dbReference type="ARBA" id="ARBA00022989"/>
    </source>
</evidence>
<dbReference type="Proteomes" id="UP000695000">
    <property type="component" value="Unplaced"/>
</dbReference>
<sequence>MKGWFDAFRYDGGPTLYSFNNRTAVTGDVTLITFLIIFCTLYVAFLIIFPGIRKERFTTFFTVTLSLFVGATNLVSIFGSGWHVGNASIISSYRAFSKEKIDANIGVYVGLQHVNITLQAISNENTTTDIDYNERFYWLTSDQMGNSFKEALTRGLPYPILTVAEYFSIGQEGLSWGGQYRAAGYFAVIMLWTSFAVWLLMNLMLIVVPRYGAVLMTACGICLLGTVCGYLVMLPEKPLTIHLEGQTLHFHLGWCFWLVFIAGFICLLSGVIITTVEILFPHSFSTILEVDYDTPYDRHIIIEDSHGKRFQKKRSSSGKLEEASGVGLGTRILRRLSSKTPDKILEKQGVDNQGFELEATKPSWQYPFKQRHSLPEKKLTRTISQDSVSTSVSKDVPTIHKEFSRCATAIPVTHPPDSDSFISHLQIKKPTQQNT</sequence>
<dbReference type="GeneID" id="108562143"/>
<feature type="transmembrane region" description="Helical" evidence="8">
    <location>
        <begin position="182"/>
        <end position="201"/>
    </location>
</feature>
<dbReference type="RefSeq" id="XP_017775849.1">
    <property type="nucleotide sequence ID" value="XM_017920360.1"/>
</dbReference>
<gene>
    <name evidence="10" type="primary">LOC108562143</name>
</gene>
<keyword evidence="9" id="KW-1185">Reference proteome</keyword>
<evidence type="ECO:0000256" key="8">
    <source>
        <dbReference type="SAM" id="Phobius"/>
    </source>
</evidence>
<name>A0ABM1MMP9_NICVS</name>
<dbReference type="PANTHER" id="PTHR31158:SF10">
    <property type="entry name" value="LD27791P"/>
    <property type="match status" value="1"/>
</dbReference>
<evidence type="ECO:0000256" key="7">
    <source>
        <dbReference type="SAM" id="MobiDB-lite"/>
    </source>
</evidence>
<evidence type="ECO:0000256" key="3">
    <source>
        <dbReference type="ARBA" id="ARBA00022692"/>
    </source>
</evidence>
<comment type="subcellular location">
    <subcellularLocation>
        <location evidence="1">Membrane</location>
        <topology evidence="1">Multi-pass membrane protein</topology>
    </subcellularLocation>
</comment>
<dbReference type="InterPro" id="IPR018469">
    <property type="entry name" value="Dual_oxidase_maturation_fac"/>
</dbReference>
<evidence type="ECO:0000256" key="5">
    <source>
        <dbReference type="ARBA" id="ARBA00023136"/>
    </source>
</evidence>
<keyword evidence="5 8" id="KW-0472">Membrane</keyword>
<keyword evidence="6" id="KW-0325">Glycoprotein</keyword>
<evidence type="ECO:0000256" key="6">
    <source>
        <dbReference type="ARBA" id="ARBA00023180"/>
    </source>
</evidence>
<evidence type="ECO:0000256" key="1">
    <source>
        <dbReference type="ARBA" id="ARBA00004141"/>
    </source>
</evidence>
<keyword evidence="3 8" id="KW-0812">Transmembrane</keyword>
<dbReference type="PANTHER" id="PTHR31158">
    <property type="entry name" value="DUAL OXIDASE 2"/>
    <property type="match status" value="1"/>
</dbReference>
<feature type="transmembrane region" description="Helical" evidence="8">
    <location>
        <begin position="29"/>
        <end position="48"/>
    </location>
</feature>
<feature type="transmembrane region" description="Helical" evidence="8">
    <location>
        <begin position="213"/>
        <end position="234"/>
    </location>
</feature>
<proteinExistence type="inferred from homology"/>
<feature type="transmembrane region" description="Helical" evidence="8">
    <location>
        <begin position="60"/>
        <end position="82"/>
    </location>
</feature>
<evidence type="ECO:0000256" key="2">
    <source>
        <dbReference type="ARBA" id="ARBA00009816"/>
    </source>
</evidence>
<feature type="transmembrane region" description="Helical" evidence="8">
    <location>
        <begin position="254"/>
        <end position="280"/>
    </location>
</feature>
<evidence type="ECO:0000313" key="9">
    <source>
        <dbReference type="Proteomes" id="UP000695000"/>
    </source>
</evidence>
<organism evidence="9 10">
    <name type="scientific">Nicrophorus vespilloides</name>
    <name type="common">Boreal carrion beetle</name>
    <dbReference type="NCBI Taxonomy" id="110193"/>
    <lineage>
        <taxon>Eukaryota</taxon>
        <taxon>Metazoa</taxon>
        <taxon>Ecdysozoa</taxon>
        <taxon>Arthropoda</taxon>
        <taxon>Hexapoda</taxon>
        <taxon>Insecta</taxon>
        <taxon>Pterygota</taxon>
        <taxon>Neoptera</taxon>
        <taxon>Endopterygota</taxon>
        <taxon>Coleoptera</taxon>
        <taxon>Polyphaga</taxon>
        <taxon>Staphyliniformia</taxon>
        <taxon>Silphidae</taxon>
        <taxon>Nicrophorinae</taxon>
        <taxon>Nicrophorus</taxon>
    </lineage>
</organism>
<comment type="similarity">
    <text evidence="2">Belongs to the DUOXA family.</text>
</comment>